<dbReference type="Proteomes" id="UP000641954">
    <property type="component" value="Unassembled WGS sequence"/>
</dbReference>
<comment type="function">
    <text evidence="7">Provides the (R)-glutamate required for cell wall biosynthesis.</text>
</comment>
<keyword evidence="3 7" id="KW-0133">Cell shape</keyword>
<evidence type="ECO:0000256" key="4">
    <source>
        <dbReference type="ARBA" id="ARBA00022984"/>
    </source>
</evidence>
<feature type="active site" description="Proton donor/acceptor" evidence="7">
    <location>
        <position position="94"/>
    </location>
</feature>
<evidence type="ECO:0000256" key="8">
    <source>
        <dbReference type="SAM" id="MobiDB-lite"/>
    </source>
</evidence>
<evidence type="ECO:0000256" key="6">
    <source>
        <dbReference type="ARBA" id="ARBA00023316"/>
    </source>
</evidence>
<comment type="similarity">
    <text evidence="7">Belongs to the aspartate/glutamate racemases family.</text>
</comment>
<comment type="caution">
    <text evidence="9">The sequence shown here is derived from an EMBL/GenBank/DDBJ whole genome shotgun (WGS) entry which is preliminary data.</text>
</comment>
<dbReference type="Pfam" id="PF01177">
    <property type="entry name" value="Asp_Glu_race"/>
    <property type="match status" value="1"/>
</dbReference>
<name>A0ABR8EIC4_9CYAN</name>
<comment type="catalytic activity">
    <reaction evidence="1 7">
        <text>L-glutamate = D-glutamate</text>
        <dbReference type="Rhea" id="RHEA:12813"/>
        <dbReference type="ChEBI" id="CHEBI:29985"/>
        <dbReference type="ChEBI" id="CHEBI:29986"/>
        <dbReference type="EC" id="5.1.1.3"/>
    </reaction>
</comment>
<dbReference type="InterPro" id="IPR033134">
    <property type="entry name" value="Asp/Glu_racemase_AS_2"/>
</dbReference>
<dbReference type="InterPro" id="IPR001920">
    <property type="entry name" value="Asp/Glu_race"/>
</dbReference>
<feature type="binding site" evidence="7">
    <location>
        <begin position="204"/>
        <end position="205"/>
    </location>
    <ligand>
        <name>substrate</name>
    </ligand>
</feature>
<feature type="binding site" evidence="7">
    <location>
        <begin position="95"/>
        <end position="96"/>
    </location>
    <ligand>
        <name>substrate</name>
    </ligand>
</feature>
<organism evidence="9 10">
    <name type="scientific">Planktothricoides raciborskii FACHB-1370</name>
    <dbReference type="NCBI Taxonomy" id="2949576"/>
    <lineage>
        <taxon>Bacteria</taxon>
        <taxon>Bacillati</taxon>
        <taxon>Cyanobacteriota</taxon>
        <taxon>Cyanophyceae</taxon>
        <taxon>Oscillatoriophycideae</taxon>
        <taxon>Oscillatoriales</taxon>
        <taxon>Oscillatoriaceae</taxon>
        <taxon>Planktothricoides</taxon>
    </lineage>
</organism>
<dbReference type="Gene3D" id="3.40.50.1860">
    <property type="match status" value="2"/>
</dbReference>
<dbReference type="EMBL" id="JACJSK010000022">
    <property type="protein sequence ID" value="MBD2545356.1"/>
    <property type="molecule type" value="Genomic_DNA"/>
</dbReference>
<accession>A0ABR8EIC4</accession>
<dbReference type="InterPro" id="IPR015942">
    <property type="entry name" value="Asp/Glu/hydantoin_racemase"/>
</dbReference>
<dbReference type="GO" id="GO:0008881">
    <property type="term" value="F:glutamate racemase activity"/>
    <property type="evidence" value="ECO:0007669"/>
    <property type="project" value="UniProtKB-EC"/>
</dbReference>
<dbReference type="InterPro" id="IPR004391">
    <property type="entry name" value="Glu_race"/>
</dbReference>
<proteinExistence type="inferred from homology"/>
<feature type="binding site" evidence="7">
    <location>
        <begin position="63"/>
        <end position="64"/>
    </location>
    <ligand>
        <name>substrate</name>
    </ligand>
</feature>
<feature type="binding site" evidence="7">
    <location>
        <begin position="31"/>
        <end position="32"/>
    </location>
    <ligand>
        <name>substrate</name>
    </ligand>
</feature>
<evidence type="ECO:0000256" key="7">
    <source>
        <dbReference type="HAMAP-Rule" id="MF_00258"/>
    </source>
</evidence>
<evidence type="ECO:0000256" key="2">
    <source>
        <dbReference type="ARBA" id="ARBA00013090"/>
    </source>
</evidence>
<dbReference type="SUPFAM" id="SSF53681">
    <property type="entry name" value="Aspartate/glutamate racemase"/>
    <property type="match status" value="2"/>
</dbReference>
<evidence type="ECO:0000256" key="1">
    <source>
        <dbReference type="ARBA" id="ARBA00001602"/>
    </source>
</evidence>
<feature type="active site" description="Proton donor/acceptor" evidence="7">
    <location>
        <position position="203"/>
    </location>
</feature>
<dbReference type="PANTHER" id="PTHR21198">
    <property type="entry name" value="GLUTAMATE RACEMASE"/>
    <property type="match status" value="1"/>
</dbReference>
<evidence type="ECO:0000256" key="5">
    <source>
        <dbReference type="ARBA" id="ARBA00023235"/>
    </source>
</evidence>
<evidence type="ECO:0000313" key="10">
    <source>
        <dbReference type="Proteomes" id="UP000641954"/>
    </source>
</evidence>
<keyword evidence="4 7" id="KW-0573">Peptidoglycan synthesis</keyword>
<dbReference type="NCBIfam" id="TIGR00067">
    <property type="entry name" value="glut_race"/>
    <property type="match status" value="1"/>
</dbReference>
<comment type="pathway">
    <text evidence="7">Cell wall biogenesis; peptidoglycan biosynthesis.</text>
</comment>
<gene>
    <name evidence="7" type="primary">murI</name>
    <name evidence="9" type="ORF">H6G72_16245</name>
</gene>
<sequence>MLHQSTASAGSPPRFTGKGKESQRARIGVFDSGLGGLTVLTEVYRQMPNESILYFGDTARLPYGSRSPEEIIQFVREILHWMEPQGIKMAIVACNTSSALALETIQSEFDLPILGLIHPGARAALNKGRRIGVIATPATAASNAYRRAIQEIDPEARVWQVGCPEFVPLIESNRIHEPYTREVAREYLAPLMQQQIDTLVYGCTHYPFLAPVIQKILPRSVELVDPAVYVVAAAVRELELLGLTETRSPLPTRFCVSGCPEEFAQRAKQWLGFTPQVEKVNLNQAVQSSPVANP</sequence>
<dbReference type="PROSITE" id="PS00923">
    <property type="entry name" value="ASP_GLU_RACEMASE_1"/>
    <property type="match status" value="1"/>
</dbReference>
<dbReference type="EC" id="5.1.1.3" evidence="2 7"/>
<evidence type="ECO:0000313" key="9">
    <source>
        <dbReference type="EMBL" id="MBD2545356.1"/>
    </source>
</evidence>
<reference evidence="9 10" key="1">
    <citation type="journal article" date="2020" name="ISME J.">
        <title>Comparative genomics reveals insights into cyanobacterial evolution and habitat adaptation.</title>
        <authorList>
            <person name="Chen M.Y."/>
            <person name="Teng W.K."/>
            <person name="Zhao L."/>
            <person name="Hu C.X."/>
            <person name="Zhou Y.K."/>
            <person name="Han B.P."/>
            <person name="Song L.R."/>
            <person name="Shu W.S."/>
        </authorList>
    </citation>
    <scope>NUCLEOTIDE SEQUENCE [LARGE SCALE GENOMIC DNA]</scope>
    <source>
        <strain evidence="9 10">FACHB-1370</strain>
    </source>
</reference>
<protein>
    <recommendedName>
        <fullName evidence="2 7">Glutamate racemase</fullName>
        <ecNumber evidence="2 7">5.1.1.3</ecNumber>
    </recommendedName>
</protein>
<keyword evidence="6 7" id="KW-0961">Cell wall biogenesis/degradation</keyword>
<dbReference type="PROSITE" id="PS00924">
    <property type="entry name" value="ASP_GLU_RACEMASE_2"/>
    <property type="match status" value="1"/>
</dbReference>
<keyword evidence="10" id="KW-1185">Reference proteome</keyword>
<evidence type="ECO:0000256" key="3">
    <source>
        <dbReference type="ARBA" id="ARBA00022960"/>
    </source>
</evidence>
<dbReference type="HAMAP" id="MF_00258">
    <property type="entry name" value="Glu_racemase"/>
    <property type="match status" value="1"/>
</dbReference>
<dbReference type="PANTHER" id="PTHR21198:SF2">
    <property type="entry name" value="GLUTAMATE RACEMASE"/>
    <property type="match status" value="1"/>
</dbReference>
<dbReference type="InterPro" id="IPR018187">
    <property type="entry name" value="Asp/Glu_racemase_AS_1"/>
</dbReference>
<feature type="region of interest" description="Disordered" evidence="8">
    <location>
        <begin position="1"/>
        <end position="24"/>
    </location>
</feature>
<keyword evidence="5 7" id="KW-0413">Isomerase</keyword>